<keyword evidence="6 9" id="KW-1133">Transmembrane helix</keyword>
<feature type="transmembrane region" description="Helical" evidence="9">
    <location>
        <begin position="480"/>
        <end position="499"/>
    </location>
</feature>
<dbReference type="GO" id="GO:0015450">
    <property type="term" value="F:protein-transporting ATPase activity"/>
    <property type="evidence" value="ECO:0007669"/>
    <property type="project" value="InterPro"/>
</dbReference>
<proteinExistence type="inferred from homology"/>
<dbReference type="NCBIfam" id="TIGR01129">
    <property type="entry name" value="secD"/>
    <property type="match status" value="1"/>
</dbReference>
<feature type="domain" description="Protein export membrane protein SecD/SecF C-terminal" evidence="10">
    <location>
        <begin position="461"/>
        <end position="632"/>
    </location>
</feature>
<keyword evidence="4 9" id="KW-0812">Transmembrane</keyword>
<feature type="domain" description="Protein translocase subunit SecDF P1" evidence="11">
    <location>
        <begin position="148"/>
        <end position="206"/>
    </location>
</feature>
<accession>A0A160VGB0</accession>
<feature type="transmembrane region" description="Helical" evidence="9">
    <location>
        <begin position="9"/>
        <end position="27"/>
    </location>
</feature>
<dbReference type="InterPro" id="IPR048631">
    <property type="entry name" value="SecD_1st"/>
</dbReference>
<dbReference type="HAMAP" id="MF_01463_B">
    <property type="entry name" value="SecD_B"/>
    <property type="match status" value="1"/>
</dbReference>
<feature type="transmembrane region" description="Helical" evidence="9">
    <location>
        <begin position="533"/>
        <end position="552"/>
    </location>
</feature>
<evidence type="ECO:0000256" key="6">
    <source>
        <dbReference type="ARBA" id="ARBA00022989"/>
    </source>
</evidence>
<evidence type="ECO:0000256" key="8">
    <source>
        <dbReference type="ARBA" id="ARBA00023136"/>
    </source>
</evidence>
<dbReference type="EMBL" id="FAXC01000292">
    <property type="protein sequence ID" value="CUV09746.1"/>
    <property type="molecule type" value="Genomic_DNA"/>
</dbReference>
<dbReference type="Gene3D" id="3.30.1360.200">
    <property type="match status" value="1"/>
</dbReference>
<feature type="transmembrane region" description="Helical" evidence="9">
    <location>
        <begin position="573"/>
        <end position="597"/>
    </location>
</feature>
<dbReference type="InterPro" id="IPR022813">
    <property type="entry name" value="SecD/SecF_arch_bac"/>
</dbReference>
<reference evidence="13" key="1">
    <citation type="submission" date="2015-10" db="EMBL/GenBank/DDBJ databases">
        <authorList>
            <person name="Gilbert D.G."/>
        </authorList>
    </citation>
    <scope>NUCLEOTIDE SEQUENCE</scope>
</reference>
<dbReference type="InterPro" id="IPR055344">
    <property type="entry name" value="SecD_SecF_C_bact"/>
</dbReference>
<dbReference type="InterPro" id="IPR005791">
    <property type="entry name" value="SecD"/>
</dbReference>
<keyword evidence="8 9" id="KW-0472">Membrane</keyword>
<dbReference type="Gene3D" id="1.20.1640.10">
    <property type="entry name" value="Multidrug efflux transporter AcrB transmembrane domain"/>
    <property type="match status" value="1"/>
</dbReference>
<keyword evidence="7" id="KW-0811">Translocation</keyword>
<dbReference type="SUPFAM" id="SSF82866">
    <property type="entry name" value="Multidrug efflux transporter AcrB transmembrane domain"/>
    <property type="match status" value="1"/>
</dbReference>
<dbReference type="PANTHER" id="PTHR30081">
    <property type="entry name" value="PROTEIN-EXPORT MEMBRANE PROTEIN SEC"/>
    <property type="match status" value="1"/>
</dbReference>
<feature type="transmembrane region" description="Helical" evidence="9">
    <location>
        <begin position="609"/>
        <end position="628"/>
    </location>
</feature>
<evidence type="ECO:0000256" key="3">
    <source>
        <dbReference type="ARBA" id="ARBA00022475"/>
    </source>
</evidence>
<evidence type="ECO:0000256" key="5">
    <source>
        <dbReference type="ARBA" id="ARBA00022927"/>
    </source>
</evidence>
<dbReference type="AlphaFoldDB" id="A0A160VGB0"/>
<name>A0A160VGB0_9ZZZZ</name>
<dbReference type="InterPro" id="IPR054384">
    <property type="entry name" value="SecDF_P1_head"/>
</dbReference>
<dbReference type="GO" id="GO:0005886">
    <property type="term" value="C:plasma membrane"/>
    <property type="evidence" value="ECO:0007669"/>
    <property type="project" value="UniProtKB-SubCell"/>
</dbReference>
<organism evidence="13">
    <name type="scientific">hydrothermal vent metagenome</name>
    <dbReference type="NCBI Taxonomy" id="652676"/>
    <lineage>
        <taxon>unclassified sequences</taxon>
        <taxon>metagenomes</taxon>
        <taxon>ecological metagenomes</taxon>
    </lineage>
</organism>
<evidence type="ECO:0000259" key="12">
    <source>
        <dbReference type="Pfam" id="PF22599"/>
    </source>
</evidence>
<protein>
    <submittedName>
        <fullName evidence="13">Protein-export membrane protein SecD (TC 3.A.5.1.1)</fullName>
    </submittedName>
</protein>
<dbReference type="GO" id="GO:0006886">
    <property type="term" value="P:intracellular protein transport"/>
    <property type="evidence" value="ECO:0007669"/>
    <property type="project" value="InterPro"/>
</dbReference>
<evidence type="ECO:0000256" key="2">
    <source>
        <dbReference type="ARBA" id="ARBA00022448"/>
    </source>
</evidence>
<dbReference type="Gene3D" id="3.30.70.3220">
    <property type="match status" value="1"/>
</dbReference>
<evidence type="ECO:0000256" key="4">
    <source>
        <dbReference type="ARBA" id="ARBA00022692"/>
    </source>
</evidence>
<keyword evidence="3" id="KW-1003">Cell membrane</keyword>
<evidence type="ECO:0000256" key="9">
    <source>
        <dbReference type="SAM" id="Phobius"/>
    </source>
</evidence>
<evidence type="ECO:0000259" key="11">
    <source>
        <dbReference type="Pfam" id="PF21760"/>
    </source>
</evidence>
<evidence type="ECO:0000256" key="1">
    <source>
        <dbReference type="ARBA" id="ARBA00004651"/>
    </source>
</evidence>
<feature type="transmembrane region" description="Helical" evidence="9">
    <location>
        <begin position="506"/>
        <end position="527"/>
    </location>
</feature>
<comment type="subcellular location">
    <subcellularLocation>
        <location evidence="1">Cell membrane</location>
        <topology evidence="1">Multi-pass membrane protein</topology>
    </subcellularLocation>
</comment>
<dbReference type="Pfam" id="PF22599">
    <property type="entry name" value="SecDF_P1_head"/>
    <property type="match status" value="1"/>
</dbReference>
<dbReference type="NCBIfam" id="TIGR00916">
    <property type="entry name" value="2A0604s01"/>
    <property type="match status" value="1"/>
</dbReference>
<dbReference type="FunFam" id="1.20.1640.10:FF:000004">
    <property type="entry name" value="Protein translocase subunit SecD"/>
    <property type="match status" value="1"/>
</dbReference>
<sequence length="642" mass="70112">MSKNLTPRYIIIGIILVWALVTLWPSVQYQQLSSEDIEDMRESGTLETLENKIIKQGLDLKGGIYIVLEVDLPTLVTTLAINKDAKFERTVNDVRNILAESPQRKFFTVFTEKISENGLRLPRYYDVDYGAKAEDILNSIREQADDAINRVLEILQNRVDQFGVSEPTIQKQGNRRIIVELAGIQDSERARALLQSTAHLEFFLVKSPEVTNDILSQIDKAVKGNEELEALAAAVAGEQAQTEDGELAVSNDQTISISELFGEGGLSSEDAESGDTVVVVDQNIFQERPFSSMLRALGNNIAVPEKNLYAIKKIINKPEVQDKLSLGNGRFLFAPEAESFTTNTGLEEPLVYMYYLEHDADLTGGVIEEANATIGGQGSSAVGQPIVLLDMNSEGARTWSRITGANIGRRIAIVLDKKVHMAPSIRTKITDGGTLIEGFANMDEAKDIAIVLRAGSLPAPVKIIEERIVGPSLGADSVKAGTYSVLLGLALVLVFLLVYYKLSGIIADFALIWNILLVLAVLASLGATLTLPGIAALILTVGMSVDANVIIFERIREELRKGKTPRTAIDSGYARALTTIIDANVTTLVAALVLYQFGTGPIKGFATVLFWGIMISMFTAIFVTRTIFNSFTERRGLNKLSI</sequence>
<evidence type="ECO:0000259" key="10">
    <source>
        <dbReference type="Pfam" id="PF02355"/>
    </source>
</evidence>
<keyword evidence="5" id="KW-0653">Protein transport</keyword>
<dbReference type="PANTHER" id="PTHR30081:SF1">
    <property type="entry name" value="PROTEIN TRANSLOCASE SUBUNIT SECD"/>
    <property type="match status" value="1"/>
</dbReference>
<feature type="domain" description="SecDF P1 head subdomain" evidence="12">
    <location>
        <begin position="354"/>
        <end position="459"/>
    </location>
</feature>
<evidence type="ECO:0000256" key="7">
    <source>
        <dbReference type="ARBA" id="ARBA00023010"/>
    </source>
</evidence>
<dbReference type="Pfam" id="PF02355">
    <property type="entry name" value="SecD_SecF_C"/>
    <property type="match status" value="1"/>
</dbReference>
<dbReference type="Pfam" id="PF21760">
    <property type="entry name" value="SecD_1st"/>
    <property type="match status" value="1"/>
</dbReference>
<dbReference type="InterPro" id="IPR048634">
    <property type="entry name" value="SecD_SecF_C"/>
</dbReference>
<gene>
    <name evidence="13" type="ORF">MGWOODY_Mmi1444</name>
</gene>
<keyword evidence="2" id="KW-0813">Transport</keyword>
<evidence type="ECO:0000313" key="13">
    <source>
        <dbReference type="EMBL" id="CUV09746.1"/>
    </source>
</evidence>